<feature type="domain" description="Reverse transcriptase zinc-binding" evidence="1">
    <location>
        <begin position="19"/>
        <end position="76"/>
    </location>
</feature>
<sequence>MHQAENDAWIWKSDSSGIFSVRNAYAVLAHQNFDAEEGNFFKYIWKVSVPSNVTAFVWKLSLDRVQTRVNLKRGMWH</sequence>
<evidence type="ECO:0000313" key="2">
    <source>
        <dbReference type="EMBL" id="KHN35516.1"/>
    </source>
</evidence>
<dbReference type="EMBL" id="KN648242">
    <property type="protein sequence ID" value="KHN35516.1"/>
    <property type="molecule type" value="Genomic_DNA"/>
</dbReference>
<dbReference type="Proteomes" id="UP000053555">
    <property type="component" value="Unassembled WGS sequence"/>
</dbReference>
<accession>A0A0B2RLR5</accession>
<proteinExistence type="predicted"/>
<reference evidence="2" key="1">
    <citation type="submission" date="2014-07" db="EMBL/GenBank/DDBJ databases">
        <title>Identification of a novel salt tolerance gene in wild soybean by whole-genome sequencing.</title>
        <authorList>
            <person name="Lam H.-M."/>
            <person name="Qi X."/>
            <person name="Li M.-W."/>
            <person name="Liu X."/>
            <person name="Xie M."/>
            <person name="Ni M."/>
            <person name="Xu X."/>
        </authorList>
    </citation>
    <scope>NUCLEOTIDE SEQUENCE [LARGE SCALE GENOMIC DNA]</scope>
    <source>
        <tissue evidence="2">Root</tissue>
    </source>
</reference>
<dbReference type="AlphaFoldDB" id="A0A0B2RLR5"/>
<organism evidence="2">
    <name type="scientific">Glycine soja</name>
    <name type="common">Wild soybean</name>
    <dbReference type="NCBI Taxonomy" id="3848"/>
    <lineage>
        <taxon>Eukaryota</taxon>
        <taxon>Viridiplantae</taxon>
        <taxon>Streptophyta</taxon>
        <taxon>Embryophyta</taxon>
        <taxon>Tracheophyta</taxon>
        <taxon>Spermatophyta</taxon>
        <taxon>Magnoliopsida</taxon>
        <taxon>eudicotyledons</taxon>
        <taxon>Gunneridae</taxon>
        <taxon>Pentapetalae</taxon>
        <taxon>rosids</taxon>
        <taxon>fabids</taxon>
        <taxon>Fabales</taxon>
        <taxon>Fabaceae</taxon>
        <taxon>Papilionoideae</taxon>
        <taxon>50 kb inversion clade</taxon>
        <taxon>NPAAA clade</taxon>
        <taxon>indigoferoid/millettioid clade</taxon>
        <taxon>Phaseoleae</taxon>
        <taxon>Glycine</taxon>
        <taxon>Glycine subgen. Soja</taxon>
    </lineage>
</organism>
<dbReference type="Pfam" id="PF13966">
    <property type="entry name" value="zf-RVT"/>
    <property type="match status" value="1"/>
</dbReference>
<evidence type="ECO:0000259" key="1">
    <source>
        <dbReference type="Pfam" id="PF13966"/>
    </source>
</evidence>
<dbReference type="InterPro" id="IPR026960">
    <property type="entry name" value="RVT-Znf"/>
</dbReference>
<protein>
    <recommendedName>
        <fullName evidence="1">Reverse transcriptase zinc-binding domain-containing protein</fullName>
    </recommendedName>
</protein>
<gene>
    <name evidence="2" type="ORF">glysoja_041523</name>
</gene>
<name>A0A0B2RLR5_GLYSO</name>